<evidence type="ECO:0000259" key="2">
    <source>
        <dbReference type="PROSITE" id="PS50833"/>
    </source>
</evidence>
<dbReference type="InterPro" id="IPR044281">
    <property type="entry name" value="IMP4/RPF1"/>
</dbReference>
<feature type="compositionally biased region" description="Acidic residues" evidence="1">
    <location>
        <begin position="114"/>
        <end position="128"/>
    </location>
</feature>
<dbReference type="InterPro" id="IPR007109">
    <property type="entry name" value="Brix"/>
</dbReference>
<dbReference type="GO" id="GO:0005730">
    <property type="term" value="C:nucleolus"/>
    <property type="evidence" value="ECO:0007669"/>
    <property type="project" value="TreeGrafter"/>
</dbReference>
<dbReference type="GO" id="GO:0000460">
    <property type="term" value="P:maturation of 5.8S rRNA"/>
    <property type="evidence" value="ECO:0007669"/>
    <property type="project" value="TreeGrafter"/>
</dbReference>
<name>A0A1S9RQ30_PENBI</name>
<dbReference type="Pfam" id="PF04427">
    <property type="entry name" value="Brix"/>
    <property type="match status" value="1"/>
</dbReference>
<feature type="domain" description="Brix" evidence="2">
    <location>
        <begin position="202"/>
        <end position="410"/>
    </location>
</feature>
<evidence type="ECO:0000313" key="3">
    <source>
        <dbReference type="EMBL" id="OOQ87622.1"/>
    </source>
</evidence>
<dbReference type="SUPFAM" id="SSF52954">
    <property type="entry name" value="Class II aaRS ABD-related"/>
    <property type="match status" value="1"/>
</dbReference>
<organism evidence="3 4">
    <name type="scientific">Penicillium brasilianum</name>
    <dbReference type="NCBI Taxonomy" id="104259"/>
    <lineage>
        <taxon>Eukaryota</taxon>
        <taxon>Fungi</taxon>
        <taxon>Dikarya</taxon>
        <taxon>Ascomycota</taxon>
        <taxon>Pezizomycotina</taxon>
        <taxon>Eurotiomycetes</taxon>
        <taxon>Eurotiomycetidae</taxon>
        <taxon>Eurotiales</taxon>
        <taxon>Aspergillaceae</taxon>
        <taxon>Penicillium</taxon>
    </lineage>
</organism>
<feature type="compositionally biased region" description="Basic and acidic residues" evidence="1">
    <location>
        <begin position="36"/>
        <end position="63"/>
    </location>
</feature>
<dbReference type="SUPFAM" id="SSF51197">
    <property type="entry name" value="Clavaminate synthase-like"/>
    <property type="match status" value="1"/>
</dbReference>
<feature type="compositionally biased region" description="Basic and acidic residues" evidence="1">
    <location>
        <begin position="93"/>
        <end position="113"/>
    </location>
</feature>
<feature type="region of interest" description="Disordered" evidence="1">
    <location>
        <begin position="1"/>
        <end position="180"/>
    </location>
</feature>
<dbReference type="PROSITE" id="PS50833">
    <property type="entry name" value="BRIX"/>
    <property type="match status" value="1"/>
</dbReference>
<dbReference type="GO" id="GO:0030687">
    <property type="term" value="C:preribosome, large subunit precursor"/>
    <property type="evidence" value="ECO:0007669"/>
    <property type="project" value="TreeGrafter"/>
</dbReference>
<protein>
    <submittedName>
        <fullName evidence="3">RNA processing factor 1</fullName>
    </submittedName>
</protein>
<feature type="compositionally biased region" description="Polar residues" evidence="1">
    <location>
        <begin position="161"/>
        <end position="180"/>
    </location>
</feature>
<dbReference type="AlphaFoldDB" id="A0A1S9RQ30"/>
<feature type="compositionally biased region" description="Acidic residues" evidence="1">
    <location>
        <begin position="78"/>
        <end position="87"/>
    </location>
</feature>
<gene>
    <name evidence="3" type="ORF">PEBR_15848</name>
</gene>
<dbReference type="InterPro" id="IPR027443">
    <property type="entry name" value="IPNS-like_sf"/>
</dbReference>
<dbReference type="PANTHER" id="PTHR22734:SF3">
    <property type="entry name" value="RIBOSOME PRODUCTION FACTOR 1"/>
    <property type="match status" value="1"/>
</dbReference>
<evidence type="ECO:0000313" key="4">
    <source>
        <dbReference type="Proteomes" id="UP000190744"/>
    </source>
</evidence>
<dbReference type="FunFam" id="3.40.50.10480:FF:000005">
    <property type="entry name" value="Similar to RNA processing factor 1"/>
    <property type="match status" value="1"/>
</dbReference>
<evidence type="ECO:0000256" key="1">
    <source>
        <dbReference type="SAM" id="MobiDB-lite"/>
    </source>
</evidence>
<dbReference type="GO" id="GO:0042134">
    <property type="term" value="F:rRNA primary transcript binding"/>
    <property type="evidence" value="ECO:0007669"/>
    <property type="project" value="InterPro"/>
</dbReference>
<dbReference type="GO" id="GO:0000470">
    <property type="term" value="P:maturation of LSU-rRNA"/>
    <property type="evidence" value="ECO:0007669"/>
    <property type="project" value="TreeGrafter"/>
</dbReference>
<dbReference type="Gene3D" id="2.60.120.330">
    <property type="entry name" value="B-lactam Antibiotic, Isopenicillin N Synthase, Chain"/>
    <property type="match status" value="1"/>
</dbReference>
<dbReference type="PANTHER" id="PTHR22734">
    <property type="entry name" value="U3 SMALL NUCLEOLAR RIBONUCLEOPROTEIN PROTEIN IMP4"/>
    <property type="match status" value="1"/>
</dbReference>
<feature type="compositionally biased region" description="Basic residues" evidence="1">
    <location>
        <begin position="20"/>
        <end position="35"/>
    </location>
</feature>
<comment type="caution">
    <text evidence="3">The sequence shown here is derived from an EMBL/GenBank/DDBJ whole genome shotgun (WGS) entry which is preliminary data.</text>
</comment>
<dbReference type="EMBL" id="LJBN01000123">
    <property type="protein sequence ID" value="OOQ87622.1"/>
    <property type="molecule type" value="Genomic_DNA"/>
</dbReference>
<accession>A0A1S9RQ30</accession>
<dbReference type="SMART" id="SM00879">
    <property type="entry name" value="Brix"/>
    <property type="match status" value="1"/>
</dbReference>
<feature type="compositionally biased region" description="Acidic residues" evidence="1">
    <location>
        <begin position="136"/>
        <end position="151"/>
    </location>
</feature>
<sequence length="529" mass="60977">MGMKGQSRPPPNAGTEVKTKNKLRRKMLHIKRKRTKDAERREERYAFKKEEAKNPKLREERLRRNIPLTLERKRVWDEADNDAEEDGLGLSVDIERIKRAKKEEEDELNRPLEEGEDDSDAADSDNESIDSMIATSDEDDDEDDEDDDEAEDSSRGRKKSSLPTATERATSPSQSTRSTNLSLAPEALAAKFPSLFSTETPPAPKILITTAINSTLHDEADILTDLFPNSVYIRRTAHRYSHKFSIREISKFAANRNFTTVVVLQEDQKKPSGLVVVHLPIGPTFHFSISNWVEGKRLPGHGRATGHWPELILNNFRTPLGLLTARMFQQCFPPQPDFEGRQVVTLHNQRDYIFVRRHRYVFREKRETEKAVVGADGKEMEGAEGIRTGLQELGPRFTLKLRRVDKGIQRASGQEWEWKGGMEKERTKFQLESADRTKIILNLNIGDSMQRLTNDTFRAARHRVTYSPSAKFGSETVIPEWYSIAYFVKANRMASLFPFKEFMKPSTPYRYDDVNAWDFQNRHISRFFK</sequence>
<reference evidence="4" key="1">
    <citation type="submission" date="2015-09" db="EMBL/GenBank/DDBJ databases">
        <authorList>
            <person name="Fill T.P."/>
            <person name="Baretta J.F."/>
            <person name="de Almeida L.G."/>
            <person name="Rocha M."/>
            <person name="de Souza D.H."/>
            <person name="Malavazi I."/>
            <person name="Cerdeira L.T."/>
            <person name="Hong H."/>
            <person name="Samborskyy M."/>
            <person name="de Vasconcelos A.T."/>
            <person name="Leadlay P."/>
            <person name="Rodrigues-Filho E."/>
        </authorList>
    </citation>
    <scope>NUCLEOTIDE SEQUENCE [LARGE SCALE GENOMIC DNA]</scope>
    <source>
        <strain evidence="4">LaBioMMi 136</strain>
    </source>
</reference>
<proteinExistence type="predicted"/>
<dbReference type="Gene3D" id="3.40.50.10480">
    <property type="entry name" value="Probable brix-domain ribosomal biogenesis protein"/>
    <property type="match status" value="1"/>
</dbReference>
<dbReference type="Proteomes" id="UP000190744">
    <property type="component" value="Unassembled WGS sequence"/>
</dbReference>